<reference evidence="3 4" key="1">
    <citation type="submission" date="2018-03" db="EMBL/GenBank/DDBJ databases">
        <title>Genomic Encyclopedia of Archaeal and Bacterial Type Strains, Phase II (KMG-II): from individual species to whole genera.</title>
        <authorList>
            <person name="Goeker M."/>
        </authorList>
    </citation>
    <scope>NUCLEOTIDE SEQUENCE [LARGE SCALE GENOMIC DNA]</scope>
    <source>
        <strain evidence="3 4">DSM 100673</strain>
    </source>
</reference>
<keyword evidence="3" id="KW-0282">Flagellum</keyword>
<dbReference type="AlphaFoldDB" id="A0A2P8FJ55"/>
<feature type="domain" description="Flagellar motor switch protein FliN-like C-terminal" evidence="2">
    <location>
        <begin position="236"/>
        <end position="300"/>
    </location>
</feature>
<dbReference type="InterPro" id="IPR001543">
    <property type="entry name" value="FliN-like_C"/>
</dbReference>
<accession>A0A2P8FJ55</accession>
<name>A0A2P8FJ55_9RHOB</name>
<evidence type="ECO:0000313" key="4">
    <source>
        <dbReference type="Proteomes" id="UP000240418"/>
    </source>
</evidence>
<sequence length="402" mass="43232">MVIAVRTMVTRRMSDTGQGSILRRKASDWRQDYMARTMPPEKALRLAIEKAGETGLGMVLDVREVRRRVVQHENLSQNLNAEALLAVLEGDDGEPSALSVDAQVLAGMVEFQTIGKVVAREATGRLPTRVDAALITPFINDLLSRFRAALLDQPDTPDWLQTYRMGAMTAGPRTLSLSLTSHEYHLFELHIALEGGAKSGVMLFGFPECKVAPEEAADGRSVEADPKAFADNLKLATSDLKAILARVNVPITTLQTLAVGDVLHIPKGALHDTRLETASGHEIARAQVGQVDGTRAIRLRGKGLPKARVTEEEPNFVEETLTVSSEQELEELLAAETALDAVLPPVEEMDDPTGLADDDFSDLDDLIQLSADDIGDPTALANLGAPPSEEAPPNSVALGDGA</sequence>
<dbReference type="InterPro" id="IPR036429">
    <property type="entry name" value="SpoA-like_sf"/>
</dbReference>
<organism evidence="3 4">
    <name type="scientific">Shimia abyssi</name>
    <dbReference type="NCBI Taxonomy" id="1662395"/>
    <lineage>
        <taxon>Bacteria</taxon>
        <taxon>Pseudomonadati</taxon>
        <taxon>Pseudomonadota</taxon>
        <taxon>Alphaproteobacteria</taxon>
        <taxon>Rhodobacterales</taxon>
        <taxon>Roseobacteraceae</taxon>
    </lineage>
</organism>
<feature type="region of interest" description="Disordered" evidence="1">
    <location>
        <begin position="376"/>
        <end position="402"/>
    </location>
</feature>
<keyword evidence="3" id="KW-0966">Cell projection</keyword>
<dbReference type="Gene3D" id="2.30.330.10">
    <property type="entry name" value="SpoA-like"/>
    <property type="match status" value="1"/>
</dbReference>
<comment type="caution">
    <text evidence="3">The sequence shown here is derived from an EMBL/GenBank/DDBJ whole genome shotgun (WGS) entry which is preliminary data.</text>
</comment>
<protein>
    <submittedName>
        <fullName evidence="3">Flagellar motor switch protein FliM</fullName>
    </submittedName>
</protein>
<evidence type="ECO:0000313" key="3">
    <source>
        <dbReference type="EMBL" id="PSL21739.1"/>
    </source>
</evidence>
<dbReference type="Pfam" id="PF01052">
    <property type="entry name" value="FliMN_C"/>
    <property type="match status" value="1"/>
</dbReference>
<evidence type="ECO:0000259" key="2">
    <source>
        <dbReference type="Pfam" id="PF01052"/>
    </source>
</evidence>
<gene>
    <name evidence="3" type="ORF">CLV88_101163</name>
</gene>
<evidence type="ECO:0000256" key="1">
    <source>
        <dbReference type="SAM" id="MobiDB-lite"/>
    </source>
</evidence>
<dbReference type="SUPFAM" id="SSF101801">
    <property type="entry name" value="Surface presentation of antigens (SPOA)"/>
    <property type="match status" value="1"/>
</dbReference>
<proteinExistence type="predicted"/>
<keyword evidence="4" id="KW-1185">Reference proteome</keyword>
<dbReference type="EMBL" id="PYGJ01000001">
    <property type="protein sequence ID" value="PSL21739.1"/>
    <property type="molecule type" value="Genomic_DNA"/>
</dbReference>
<keyword evidence="3" id="KW-0969">Cilium</keyword>
<dbReference type="Proteomes" id="UP000240418">
    <property type="component" value="Unassembled WGS sequence"/>
</dbReference>